<evidence type="ECO:0000313" key="3">
    <source>
        <dbReference type="Proteomes" id="UP000245624"/>
    </source>
</evidence>
<protein>
    <submittedName>
        <fullName evidence="2">Nitrate reductase molybdenum cofactor assembly chaperone</fullName>
    </submittedName>
</protein>
<dbReference type="SUPFAM" id="SSF89155">
    <property type="entry name" value="TorD-like"/>
    <property type="match status" value="1"/>
</dbReference>
<evidence type="ECO:0000313" key="2">
    <source>
        <dbReference type="EMBL" id="PWU70339.1"/>
    </source>
</evidence>
<dbReference type="InterPro" id="IPR020945">
    <property type="entry name" value="DMSO/NO3_reduct_chaperone"/>
</dbReference>
<organism evidence="2 3">
    <name type="scientific">Gracilibacillus dipsosauri</name>
    <dbReference type="NCBI Taxonomy" id="178340"/>
    <lineage>
        <taxon>Bacteria</taxon>
        <taxon>Bacillati</taxon>
        <taxon>Bacillota</taxon>
        <taxon>Bacilli</taxon>
        <taxon>Bacillales</taxon>
        <taxon>Bacillaceae</taxon>
        <taxon>Gracilibacillus</taxon>
    </lineage>
</organism>
<dbReference type="PANTHER" id="PTHR43680:SF2">
    <property type="entry name" value="NITRATE REDUCTASE MOLYBDENUM COFACTOR ASSEMBLY CHAPERONE NARJ"/>
    <property type="match status" value="1"/>
</dbReference>
<evidence type="ECO:0000256" key="1">
    <source>
        <dbReference type="ARBA" id="ARBA00023063"/>
    </source>
</evidence>
<dbReference type="GO" id="GO:0042128">
    <property type="term" value="P:nitrate assimilation"/>
    <property type="evidence" value="ECO:0007669"/>
    <property type="project" value="UniProtKB-KW"/>
</dbReference>
<dbReference type="OrthoDB" id="5296272at2"/>
<dbReference type="InterPro" id="IPR003765">
    <property type="entry name" value="NO3_reductase_chaperone_NarJ"/>
</dbReference>
<keyword evidence="1" id="KW-0534">Nitrate assimilation</keyword>
<proteinExistence type="predicted"/>
<dbReference type="RefSeq" id="WP_109982886.1">
    <property type="nucleotide sequence ID" value="NZ_QGTD01000001.1"/>
</dbReference>
<dbReference type="InterPro" id="IPR036411">
    <property type="entry name" value="TorD-like_sf"/>
</dbReference>
<dbReference type="GO" id="GO:0051131">
    <property type="term" value="P:chaperone-mediated protein complex assembly"/>
    <property type="evidence" value="ECO:0007669"/>
    <property type="project" value="InterPro"/>
</dbReference>
<reference evidence="2 3" key="1">
    <citation type="submission" date="2018-05" db="EMBL/GenBank/DDBJ databases">
        <title>Genomic analysis of Gracilibacillus dipsosauri DD1 reveals novel features of a salt-tolerant amylase.</title>
        <authorList>
            <person name="Deutch C.E."/>
            <person name="Yang S."/>
        </authorList>
    </citation>
    <scope>NUCLEOTIDE SEQUENCE [LARGE SCALE GENOMIC DNA]</scope>
    <source>
        <strain evidence="2 3">DD1</strain>
    </source>
</reference>
<dbReference type="EMBL" id="QGTD01000001">
    <property type="protein sequence ID" value="PWU70339.1"/>
    <property type="molecule type" value="Genomic_DNA"/>
</dbReference>
<gene>
    <name evidence="2" type="primary">narJ</name>
    <name evidence="2" type="ORF">DLJ74_00420</name>
</gene>
<dbReference type="GO" id="GO:0016530">
    <property type="term" value="F:metallochaperone activity"/>
    <property type="evidence" value="ECO:0007669"/>
    <property type="project" value="TreeGrafter"/>
</dbReference>
<dbReference type="Proteomes" id="UP000245624">
    <property type="component" value="Unassembled WGS sequence"/>
</dbReference>
<accession>A0A317L938</accession>
<dbReference type="NCBIfam" id="TIGR00684">
    <property type="entry name" value="narJ"/>
    <property type="match status" value="1"/>
</dbReference>
<sequence>MINLEKLNQYKQAFDFFSQHLSYPEELSIFNEEFFEATFASGMPGLSSIRSYWDKIGKFDELDKIQEQYIETFDFQKKATLYMTYAKFEDSKERGQMLARLKVLYEMYGLNMDQAELSDYLPLMCEFIFAADWLEDERSLESFSLLFAVIEDGTYHLLQTLEKQNSPYFYLIQGMRELMKSCVLKQEVESK</sequence>
<dbReference type="PANTHER" id="PTHR43680">
    <property type="entry name" value="NITRATE REDUCTASE MOLYBDENUM COFACTOR ASSEMBLY CHAPERONE"/>
    <property type="match status" value="1"/>
</dbReference>
<keyword evidence="3" id="KW-1185">Reference proteome</keyword>
<comment type="caution">
    <text evidence="2">The sequence shown here is derived from an EMBL/GenBank/DDBJ whole genome shotgun (WGS) entry which is preliminary data.</text>
</comment>
<dbReference type="AlphaFoldDB" id="A0A317L938"/>
<name>A0A317L938_9BACI</name>
<dbReference type="GO" id="GO:0051082">
    <property type="term" value="F:unfolded protein binding"/>
    <property type="evidence" value="ECO:0007669"/>
    <property type="project" value="InterPro"/>
</dbReference>
<dbReference type="Pfam" id="PF02613">
    <property type="entry name" value="Nitrate_red_del"/>
    <property type="match status" value="1"/>
</dbReference>